<reference evidence="6" key="1">
    <citation type="submission" date="2016-01" db="EMBL/GenBank/DDBJ databases">
        <authorList>
            <person name="Mitreva M."/>
            <person name="Pepin K.H."/>
            <person name="Mihindukulasuriya K.A."/>
            <person name="Fulton R."/>
            <person name="Fronick C."/>
            <person name="O'Laughlin M."/>
            <person name="Miner T."/>
            <person name="Herter B."/>
            <person name="Rosa B.A."/>
            <person name="Cordes M."/>
            <person name="Tomlinson C."/>
            <person name="Wollam A."/>
            <person name="Palsikar V.B."/>
            <person name="Mardis E.R."/>
            <person name="Wilson R.K."/>
        </authorList>
    </citation>
    <scope>NUCLEOTIDE SEQUENCE [LARGE SCALE GENOMIC DNA]</scope>
    <source>
        <strain evidence="6">DNF00729</strain>
    </source>
</reference>
<comment type="pathway">
    <text evidence="1">Carbohydrate metabolism; tricarboxylic acid cycle.</text>
</comment>
<name>A0A134AE71_9FIRM</name>
<dbReference type="Pfam" id="PF00285">
    <property type="entry name" value="Citrate_synt"/>
    <property type="match status" value="1"/>
</dbReference>
<dbReference type="GO" id="GO:0005829">
    <property type="term" value="C:cytosol"/>
    <property type="evidence" value="ECO:0007669"/>
    <property type="project" value="TreeGrafter"/>
</dbReference>
<dbReference type="STRING" id="755172.HMPREF1863_01175"/>
<dbReference type="PANTHER" id="PTHR11739">
    <property type="entry name" value="CITRATE SYNTHASE"/>
    <property type="match status" value="1"/>
</dbReference>
<dbReference type="UniPathway" id="UPA00223"/>
<dbReference type="AlphaFoldDB" id="A0A134AE71"/>
<dbReference type="PRINTS" id="PR00143">
    <property type="entry name" value="CITRTSNTHASE"/>
</dbReference>
<dbReference type="RefSeq" id="WP_068368240.1">
    <property type="nucleotide sequence ID" value="NZ_CAIJCT010000016.1"/>
</dbReference>
<dbReference type="SUPFAM" id="SSF48256">
    <property type="entry name" value="Citrate synthase"/>
    <property type="match status" value="1"/>
</dbReference>
<evidence type="ECO:0000313" key="6">
    <source>
        <dbReference type="Proteomes" id="UP000070442"/>
    </source>
</evidence>
<accession>A0A134AE71</accession>
<dbReference type="Gene3D" id="1.10.230.10">
    <property type="entry name" value="Cytochrome P450-Terp, domain 2"/>
    <property type="match status" value="1"/>
</dbReference>
<dbReference type="Gene3D" id="1.10.580.10">
    <property type="entry name" value="Citrate Synthase, domain 1"/>
    <property type="match status" value="1"/>
</dbReference>
<dbReference type="InterPro" id="IPR002020">
    <property type="entry name" value="Citrate_synthase"/>
</dbReference>
<dbReference type="NCBIfam" id="NF010635">
    <property type="entry name" value="PRK14032.1"/>
    <property type="match status" value="1"/>
</dbReference>
<dbReference type="InterPro" id="IPR016143">
    <property type="entry name" value="Citrate_synth-like_sm_a-sub"/>
</dbReference>
<dbReference type="Proteomes" id="UP000070442">
    <property type="component" value="Unassembled WGS sequence"/>
</dbReference>
<proteinExistence type="inferred from homology"/>
<dbReference type="GO" id="GO:0005975">
    <property type="term" value="P:carbohydrate metabolic process"/>
    <property type="evidence" value="ECO:0007669"/>
    <property type="project" value="TreeGrafter"/>
</dbReference>
<organism evidence="5 6">
    <name type="scientific">Aedoeadaptatus coxii</name>
    <dbReference type="NCBI Taxonomy" id="755172"/>
    <lineage>
        <taxon>Bacteria</taxon>
        <taxon>Bacillati</taxon>
        <taxon>Bacillota</taxon>
        <taxon>Tissierellia</taxon>
        <taxon>Tissierellales</taxon>
        <taxon>Peptoniphilaceae</taxon>
        <taxon>Aedoeadaptatus</taxon>
    </lineage>
</organism>
<evidence type="ECO:0000256" key="3">
    <source>
        <dbReference type="ARBA" id="ARBA00012972"/>
    </source>
</evidence>
<gene>
    <name evidence="5" type="ORF">HMPREF1863_01175</name>
</gene>
<dbReference type="EC" id="2.3.3.16" evidence="3"/>
<comment type="caution">
    <text evidence="5">The sequence shown here is derived from an EMBL/GenBank/DDBJ whole genome shotgun (WGS) entry which is preliminary data.</text>
</comment>
<comment type="similarity">
    <text evidence="2">Belongs to the citrate synthase family.</text>
</comment>
<evidence type="ECO:0000256" key="2">
    <source>
        <dbReference type="ARBA" id="ARBA00010566"/>
    </source>
</evidence>
<dbReference type="GO" id="GO:0006099">
    <property type="term" value="P:tricarboxylic acid cycle"/>
    <property type="evidence" value="ECO:0007669"/>
    <property type="project" value="UniProtKB-UniPathway"/>
</dbReference>
<dbReference type="OrthoDB" id="9800864at2"/>
<keyword evidence="6" id="KW-1185">Reference proteome</keyword>
<evidence type="ECO:0000256" key="1">
    <source>
        <dbReference type="ARBA" id="ARBA00005163"/>
    </source>
</evidence>
<protein>
    <recommendedName>
        <fullName evidence="3">citrate synthase (unknown stereospecificity)</fullName>
        <ecNumber evidence="3">2.3.3.16</ecNumber>
    </recommendedName>
</protein>
<dbReference type="PANTHER" id="PTHR11739:SF4">
    <property type="entry name" value="CITRATE SYNTHASE, PEROXISOMAL"/>
    <property type="match status" value="1"/>
</dbReference>
<dbReference type="InterPro" id="IPR036969">
    <property type="entry name" value="Citrate_synthase_sf"/>
</dbReference>
<keyword evidence="4" id="KW-0808">Transferase</keyword>
<dbReference type="InterPro" id="IPR016142">
    <property type="entry name" value="Citrate_synth-like_lrg_a-sub"/>
</dbReference>
<evidence type="ECO:0000313" key="5">
    <source>
        <dbReference type="EMBL" id="KXB65964.1"/>
    </source>
</evidence>
<evidence type="ECO:0000256" key="4">
    <source>
        <dbReference type="ARBA" id="ARBA00022679"/>
    </source>
</evidence>
<dbReference type="GO" id="GO:0036440">
    <property type="term" value="F:citrate synthase activity"/>
    <property type="evidence" value="ECO:0007669"/>
    <property type="project" value="UniProtKB-EC"/>
</dbReference>
<sequence length="452" mass="51323">MLDIKMDHRLDDYAHKITERDYINRELYQKYDVKHGLRYPDGTGVLVGITRIGFVTGYEKKDGKKIPEEGDLLYRGYSVKDMVKDFKENDRFGYEEVAFTLLFGNLPTKKEIAVFKEMLGEERSLPRNYLEDTILKVPGRDVMNKMMRSTLCLYSFDVDPDSTTTSNVLRQSMSLLAKTPLIMAYNYQAKKHYIDGDSLVIHYPDKNMSTAELILHLIRKNSDYTNDEAKMLDLMLTLHAEHGGGNNSTFATHVVSSSGTDTYSAITTALGSLKGPRHGGASLMCSAMLDDIASNVRDIHNEADIEDYLRRILAKQAFDNKGLIYGLGHAVYTLSDPRAELLKQQAKELAEQKGYSDQFNFVRLVESIGGRLLQERNGTSYPLPANIDLYSGLVYQMLGIPRDLYTPLFATARMAGWCAHRLEQVQDTKIIRPAYVHLNSRKKYLSMNDRSN</sequence>
<dbReference type="PATRIC" id="fig|755172.3.peg.1136"/>
<dbReference type="EMBL" id="LSDG01000036">
    <property type="protein sequence ID" value="KXB65964.1"/>
    <property type="molecule type" value="Genomic_DNA"/>
</dbReference>